<proteinExistence type="predicted"/>
<reference evidence="2" key="1">
    <citation type="submission" date="2020-12" db="EMBL/GenBank/DDBJ databases">
        <authorList>
            <person name="Iha C."/>
        </authorList>
    </citation>
    <scope>NUCLEOTIDE SEQUENCE</scope>
</reference>
<gene>
    <name evidence="2" type="ORF">OSTQU699_LOCUS1854</name>
</gene>
<feature type="compositionally biased region" description="Basic and acidic residues" evidence="1">
    <location>
        <begin position="129"/>
        <end position="144"/>
    </location>
</feature>
<feature type="compositionally biased region" description="Low complexity" evidence="1">
    <location>
        <begin position="14"/>
        <end position="26"/>
    </location>
</feature>
<dbReference type="Proteomes" id="UP000708148">
    <property type="component" value="Unassembled WGS sequence"/>
</dbReference>
<dbReference type="SUPFAM" id="SSF57959">
    <property type="entry name" value="Leucine zipper domain"/>
    <property type="match status" value="1"/>
</dbReference>
<dbReference type="Gene3D" id="1.20.5.170">
    <property type="match status" value="1"/>
</dbReference>
<feature type="region of interest" description="Disordered" evidence="1">
    <location>
        <begin position="104"/>
        <end position="156"/>
    </location>
</feature>
<dbReference type="GO" id="GO:0003700">
    <property type="term" value="F:DNA-binding transcription factor activity"/>
    <property type="evidence" value="ECO:0007669"/>
    <property type="project" value="InterPro"/>
</dbReference>
<keyword evidence="3" id="KW-1185">Reference proteome</keyword>
<dbReference type="AlphaFoldDB" id="A0A8S1INZ2"/>
<dbReference type="InterPro" id="IPR046347">
    <property type="entry name" value="bZIP_sf"/>
</dbReference>
<dbReference type="CDD" id="cd14688">
    <property type="entry name" value="bZIP_YAP"/>
    <property type="match status" value="1"/>
</dbReference>
<evidence type="ECO:0000256" key="1">
    <source>
        <dbReference type="SAM" id="MobiDB-lite"/>
    </source>
</evidence>
<organism evidence="2 3">
    <name type="scientific">Ostreobium quekettii</name>
    <dbReference type="NCBI Taxonomy" id="121088"/>
    <lineage>
        <taxon>Eukaryota</taxon>
        <taxon>Viridiplantae</taxon>
        <taxon>Chlorophyta</taxon>
        <taxon>core chlorophytes</taxon>
        <taxon>Ulvophyceae</taxon>
        <taxon>TCBD clade</taxon>
        <taxon>Bryopsidales</taxon>
        <taxon>Ostreobineae</taxon>
        <taxon>Ostreobiaceae</taxon>
        <taxon>Ostreobium</taxon>
    </lineage>
</organism>
<evidence type="ECO:0000313" key="3">
    <source>
        <dbReference type="Proteomes" id="UP000708148"/>
    </source>
</evidence>
<protein>
    <recommendedName>
        <fullName evidence="4">BZIP domain-containing protein</fullName>
    </recommendedName>
</protein>
<comment type="caution">
    <text evidence="2">The sequence shown here is derived from an EMBL/GenBank/DDBJ whole genome shotgun (WGS) entry which is preliminary data.</text>
</comment>
<evidence type="ECO:0000313" key="2">
    <source>
        <dbReference type="EMBL" id="CAD7696493.1"/>
    </source>
</evidence>
<evidence type="ECO:0008006" key="4">
    <source>
        <dbReference type="Google" id="ProtNLM"/>
    </source>
</evidence>
<sequence>MSEVGPSSSECGDAGSAATEAGEASEPQGWPPAASMRWLVVGCANGQPYLQGPAAEGGWQGEPVWAPSQCVELDPAWLERWMAGEGPQLAWAGAVANAGTVAWGQQSTGAEEGRGGRGRMPGEMSPPAGRDEQHGQQVKEERRERNRKAQRVFREKQKKIEADLNAQLKELGGKVRLGGGGWESLGSDLLLTARSVGGADWER</sequence>
<accession>A0A8S1INZ2</accession>
<feature type="region of interest" description="Disordered" evidence="1">
    <location>
        <begin position="1"/>
        <end position="31"/>
    </location>
</feature>
<dbReference type="EMBL" id="CAJHUC010000486">
    <property type="protein sequence ID" value="CAD7696493.1"/>
    <property type="molecule type" value="Genomic_DNA"/>
</dbReference>
<name>A0A8S1INZ2_9CHLO</name>
<feature type="compositionally biased region" description="Polar residues" evidence="1">
    <location>
        <begin position="1"/>
        <end position="10"/>
    </location>
</feature>